<dbReference type="Proteomes" id="UP000036403">
    <property type="component" value="Unassembled WGS sequence"/>
</dbReference>
<evidence type="ECO:0000313" key="1">
    <source>
        <dbReference type="EMBL" id="KMQ90774.1"/>
    </source>
</evidence>
<comment type="caution">
    <text evidence="1">The sequence shown here is derived from an EMBL/GenBank/DDBJ whole genome shotgun (WGS) entry which is preliminary data.</text>
</comment>
<protein>
    <submittedName>
        <fullName evidence="1">Uncharacterized protein</fullName>
    </submittedName>
</protein>
<dbReference type="AlphaFoldDB" id="A0A0J7KKL6"/>
<organism evidence="1 2">
    <name type="scientific">Lasius niger</name>
    <name type="common">Black garden ant</name>
    <dbReference type="NCBI Taxonomy" id="67767"/>
    <lineage>
        <taxon>Eukaryota</taxon>
        <taxon>Metazoa</taxon>
        <taxon>Ecdysozoa</taxon>
        <taxon>Arthropoda</taxon>
        <taxon>Hexapoda</taxon>
        <taxon>Insecta</taxon>
        <taxon>Pterygota</taxon>
        <taxon>Neoptera</taxon>
        <taxon>Endopterygota</taxon>
        <taxon>Hymenoptera</taxon>
        <taxon>Apocrita</taxon>
        <taxon>Aculeata</taxon>
        <taxon>Formicoidea</taxon>
        <taxon>Formicidae</taxon>
        <taxon>Formicinae</taxon>
        <taxon>Lasius</taxon>
        <taxon>Lasius</taxon>
    </lineage>
</organism>
<sequence>MSFYHDPAEPEILGKIISDGQETKLYQTLLSTGSILNQPYSANSFFHPVDTAAYQAISIARNDKFGIMVREHIMIADFHDCLRFVHKLAEAKGPEADLSRLKLHYISKVYEACRSLLIDPEHYAQNELDENIALTSTLDRVITTLGLHCIEQKLQNTRAKREAKGQSLPKGAFATLVQEELAKDGSSFLIRVIEIAKIILPKIVDDLKIYDSLLDQLEEESTIDAILKKIPPNSDEAYYLNWPTKADAFRAWSVQDDIDLLSALAHDILKRQQGNPSGLNPQTPEEEILSEPAIIASLRNYLEIELADHLNVVAGPAYKLVAQKVKEFRKAISLFPRDGVLIFGALKDYFSSKEGANAFQNLLEPIPLPPEAAASLTGVPHLQ</sequence>
<proteinExistence type="predicted"/>
<gene>
    <name evidence="1" type="ORF">RF55_9429</name>
</gene>
<accession>A0A0J7KKL6</accession>
<dbReference type="PaxDb" id="67767-A0A0J7KKL6"/>
<dbReference type="EMBL" id="LBMM01006243">
    <property type="protein sequence ID" value="KMQ90774.1"/>
    <property type="molecule type" value="Genomic_DNA"/>
</dbReference>
<name>A0A0J7KKL6_LASNI</name>
<reference evidence="1 2" key="1">
    <citation type="submission" date="2015-04" db="EMBL/GenBank/DDBJ databases">
        <title>Lasius niger genome sequencing.</title>
        <authorList>
            <person name="Konorov E.A."/>
            <person name="Nikitin M.A."/>
            <person name="Kirill M.V."/>
            <person name="Chang P."/>
        </authorList>
    </citation>
    <scope>NUCLEOTIDE SEQUENCE [LARGE SCALE GENOMIC DNA]</scope>
    <source>
        <tissue evidence="1">Whole</tissue>
    </source>
</reference>
<evidence type="ECO:0000313" key="2">
    <source>
        <dbReference type="Proteomes" id="UP000036403"/>
    </source>
</evidence>
<keyword evidence="2" id="KW-1185">Reference proteome</keyword>